<accession>A0A016XLG0</accession>
<comment type="caution">
    <text evidence="1">The sequence shown here is derived from an EMBL/GenBank/DDBJ whole genome shotgun (WGS) entry which is preliminary data.</text>
</comment>
<reference evidence="1 2" key="1">
    <citation type="submission" date="2014-02" db="EMBL/GenBank/DDBJ databases">
        <title>Draft Genome of Hylemonella gracilis isolated from the Niagara River.</title>
        <authorList>
            <person name="Pawlowski D.R."/>
            <person name="Koudelka G.B."/>
        </authorList>
    </citation>
    <scope>NUCLEOTIDE SEQUENCE [LARGE SCALE GENOMIC DNA]</scope>
    <source>
        <strain evidence="1 2">Niagara R</strain>
    </source>
</reference>
<evidence type="ECO:0000313" key="1">
    <source>
        <dbReference type="EMBL" id="EYC52740.1"/>
    </source>
</evidence>
<dbReference type="EMBL" id="JEMG01000001">
    <property type="protein sequence ID" value="EYC52740.1"/>
    <property type="molecule type" value="Genomic_DNA"/>
</dbReference>
<name>A0A016XLG0_9BURK</name>
<organism evidence="1 2">
    <name type="scientific">Hylemonella gracilis str. Niagara R</name>
    <dbReference type="NCBI Taxonomy" id="1458275"/>
    <lineage>
        <taxon>Bacteria</taxon>
        <taxon>Pseudomonadati</taxon>
        <taxon>Pseudomonadota</taxon>
        <taxon>Betaproteobacteria</taxon>
        <taxon>Burkholderiales</taxon>
        <taxon>Comamonadaceae</taxon>
        <taxon>Hylemonella</taxon>
    </lineage>
</organism>
<protein>
    <submittedName>
        <fullName evidence="1">Uncharacterized protein</fullName>
    </submittedName>
</protein>
<dbReference type="Proteomes" id="UP000023268">
    <property type="component" value="Unassembled WGS sequence"/>
</dbReference>
<dbReference type="RefSeq" id="WP_035603573.1">
    <property type="nucleotide sequence ID" value="NZ_JEMG01000001.1"/>
</dbReference>
<gene>
    <name evidence="1" type="ORF">AZ34_00450</name>
</gene>
<sequence>MAEQPQEELVEHEVVGRRIRDNHEHHGITDGDGGFRVLAGAFMEDRPDAHISVDRFWNNTKAPSKAGKAAHTHLIAEICISESWDGMKGWACTSVKRFKTVHGIHSVIATPKPNQNPHHADLVKQDFLVIKTDDSRGIRRSKSIMLAQQLADSFNTFLKENQAEFIPWPSMPQAAHA</sequence>
<evidence type="ECO:0000313" key="2">
    <source>
        <dbReference type="Proteomes" id="UP000023268"/>
    </source>
</evidence>
<dbReference type="AlphaFoldDB" id="A0A016XLG0"/>
<proteinExistence type="predicted"/>